<gene>
    <name evidence="1" type="ORF">JI435_421510</name>
</gene>
<sequence>MTVAWTCERQIFVQVIFTKCNDAMFKIAVAKSHESGSHHNPRFFAPQHSFFLLSPSHEAYQMYIITLIECDCCRAYCTHHYHTTTRTTLKHRSSSMLGLYIKAGIYLNQALEI</sequence>
<dbReference type="AlphaFoldDB" id="A0A7U2FG67"/>
<reference evidence="2" key="1">
    <citation type="journal article" date="2021" name="BMC Genomics">
        <title>Chromosome-level genome assembly and manually-curated proteome of model necrotroph Parastagonospora nodorum Sn15 reveals a genome-wide trove of candidate effector homologs, and redundancy of virulence-related functions within an accessory chromosome.</title>
        <authorList>
            <person name="Bertazzoni S."/>
            <person name="Jones D.A.B."/>
            <person name="Phan H.T."/>
            <person name="Tan K.-C."/>
            <person name="Hane J.K."/>
        </authorList>
    </citation>
    <scope>NUCLEOTIDE SEQUENCE [LARGE SCALE GENOMIC DNA]</scope>
    <source>
        <strain evidence="2">SN15 / ATCC MYA-4574 / FGSC 10173)</strain>
    </source>
</reference>
<evidence type="ECO:0000313" key="1">
    <source>
        <dbReference type="EMBL" id="QRD04637.1"/>
    </source>
</evidence>
<dbReference type="EMBL" id="CP069039">
    <property type="protein sequence ID" value="QRD04637.1"/>
    <property type="molecule type" value="Genomic_DNA"/>
</dbReference>
<name>A0A7U2FG67_PHANO</name>
<organism evidence="1 2">
    <name type="scientific">Phaeosphaeria nodorum (strain SN15 / ATCC MYA-4574 / FGSC 10173)</name>
    <name type="common">Glume blotch fungus</name>
    <name type="synonym">Parastagonospora nodorum</name>
    <dbReference type="NCBI Taxonomy" id="321614"/>
    <lineage>
        <taxon>Eukaryota</taxon>
        <taxon>Fungi</taxon>
        <taxon>Dikarya</taxon>
        <taxon>Ascomycota</taxon>
        <taxon>Pezizomycotina</taxon>
        <taxon>Dothideomycetes</taxon>
        <taxon>Pleosporomycetidae</taxon>
        <taxon>Pleosporales</taxon>
        <taxon>Pleosporineae</taxon>
        <taxon>Phaeosphaeriaceae</taxon>
        <taxon>Parastagonospora</taxon>
    </lineage>
</organism>
<protein>
    <submittedName>
        <fullName evidence="1">Uncharacterized protein</fullName>
    </submittedName>
</protein>
<accession>A0A7U2FG67</accession>
<dbReference type="VEuPathDB" id="FungiDB:JI435_421510"/>
<dbReference type="Proteomes" id="UP000663193">
    <property type="component" value="Chromosome 17"/>
</dbReference>
<evidence type="ECO:0000313" key="2">
    <source>
        <dbReference type="Proteomes" id="UP000663193"/>
    </source>
</evidence>
<keyword evidence="2" id="KW-1185">Reference proteome</keyword>
<proteinExistence type="predicted"/>